<dbReference type="GO" id="GO:0016020">
    <property type="term" value="C:membrane"/>
    <property type="evidence" value="ECO:0007669"/>
    <property type="project" value="UniProtKB-SubCell"/>
</dbReference>
<evidence type="ECO:0000256" key="7">
    <source>
        <dbReference type="SAM" id="Phobius"/>
    </source>
</evidence>
<feature type="transmembrane region" description="Helical" evidence="7">
    <location>
        <begin position="210"/>
        <end position="235"/>
    </location>
</feature>
<feature type="compositionally biased region" description="Basic and acidic residues" evidence="6">
    <location>
        <begin position="260"/>
        <end position="274"/>
    </location>
</feature>
<dbReference type="Proteomes" id="UP000190274">
    <property type="component" value="Chromosome E"/>
</dbReference>
<reference evidence="9" key="1">
    <citation type="submission" date="2016-03" db="EMBL/GenBank/DDBJ databases">
        <authorList>
            <person name="Devillers H."/>
        </authorList>
    </citation>
    <scope>NUCLEOTIDE SEQUENCE [LARGE SCALE GENOMIC DNA]</scope>
</reference>
<protein>
    <submittedName>
        <fullName evidence="8">LADA_0E09516g1_1</fullName>
    </submittedName>
</protein>
<evidence type="ECO:0000256" key="5">
    <source>
        <dbReference type="ARBA" id="ARBA00023136"/>
    </source>
</evidence>
<dbReference type="EMBL" id="LT598455">
    <property type="protein sequence ID" value="SCU88333.1"/>
    <property type="molecule type" value="Genomic_DNA"/>
</dbReference>
<feature type="transmembrane region" description="Helical" evidence="7">
    <location>
        <begin position="137"/>
        <end position="160"/>
    </location>
</feature>
<dbReference type="PANTHER" id="PTHR31465:SF1">
    <property type="entry name" value="PROTEIN RTA1-RELATED"/>
    <property type="match status" value="1"/>
</dbReference>
<accession>A0A1G4JE09</accession>
<keyword evidence="3 7" id="KW-0812">Transmembrane</keyword>
<evidence type="ECO:0000256" key="1">
    <source>
        <dbReference type="ARBA" id="ARBA00004141"/>
    </source>
</evidence>
<dbReference type="Pfam" id="PF04479">
    <property type="entry name" value="RTA1"/>
    <property type="match status" value="1"/>
</dbReference>
<dbReference type="InterPro" id="IPR007568">
    <property type="entry name" value="RTA1"/>
</dbReference>
<evidence type="ECO:0000256" key="4">
    <source>
        <dbReference type="ARBA" id="ARBA00022989"/>
    </source>
</evidence>
<gene>
    <name evidence="8" type="ORF">LADA_0E09516G</name>
</gene>
<feature type="region of interest" description="Disordered" evidence="6">
    <location>
        <begin position="247"/>
        <end position="280"/>
    </location>
</feature>
<evidence type="ECO:0000256" key="3">
    <source>
        <dbReference type="ARBA" id="ARBA00022692"/>
    </source>
</evidence>
<feature type="transmembrane region" description="Helical" evidence="7">
    <location>
        <begin position="181"/>
        <end position="198"/>
    </location>
</feature>
<feature type="transmembrane region" description="Helical" evidence="7">
    <location>
        <begin position="103"/>
        <end position="125"/>
    </location>
</feature>
<comment type="subcellular location">
    <subcellularLocation>
        <location evidence="1">Membrane</location>
        <topology evidence="1">Multi-pass membrane protein</topology>
    </subcellularLocation>
</comment>
<evidence type="ECO:0000313" key="9">
    <source>
        <dbReference type="Proteomes" id="UP000190274"/>
    </source>
</evidence>
<feature type="transmembrane region" description="Helical" evidence="7">
    <location>
        <begin position="14"/>
        <end position="32"/>
    </location>
</feature>
<keyword evidence="5 7" id="KW-0472">Membrane</keyword>
<keyword evidence="9" id="KW-1185">Reference proteome</keyword>
<comment type="similarity">
    <text evidence="2">Belongs to the lipid-translocating exporter (LTE) (TC 9.A.26.1) family.</text>
</comment>
<dbReference type="AlphaFoldDB" id="A0A1G4JE09"/>
<proteinExistence type="inferred from homology"/>
<name>A0A1G4JE09_9SACH</name>
<feature type="transmembrane region" description="Helical" evidence="7">
    <location>
        <begin position="69"/>
        <end position="91"/>
    </location>
</feature>
<evidence type="ECO:0000256" key="2">
    <source>
        <dbReference type="ARBA" id="ARBA00009969"/>
    </source>
</evidence>
<organism evidence="8 9">
    <name type="scientific">Lachancea dasiensis</name>
    <dbReference type="NCBI Taxonomy" id="1072105"/>
    <lineage>
        <taxon>Eukaryota</taxon>
        <taxon>Fungi</taxon>
        <taxon>Dikarya</taxon>
        <taxon>Ascomycota</taxon>
        <taxon>Saccharomycotina</taxon>
        <taxon>Saccharomycetes</taxon>
        <taxon>Saccharomycetales</taxon>
        <taxon>Saccharomycetaceae</taxon>
        <taxon>Lachancea</taxon>
    </lineage>
</organism>
<keyword evidence="4 7" id="KW-1133">Transmembrane helix</keyword>
<feature type="transmembrane region" description="Helical" evidence="7">
    <location>
        <begin position="39"/>
        <end position="57"/>
    </location>
</feature>
<evidence type="ECO:0000256" key="6">
    <source>
        <dbReference type="SAM" id="MobiDB-lite"/>
    </source>
</evidence>
<dbReference type="OrthoDB" id="3358017at2759"/>
<evidence type="ECO:0000313" key="8">
    <source>
        <dbReference type="EMBL" id="SCU88333.1"/>
    </source>
</evidence>
<sequence>MTISNSDFVTSRGAAMFFIVAFIICLILHAILMLWKRTWFMIWFVIGCILEIVGYVQEHSGSSSQAASIIIAPIFLAASVYVSFSHIINHYELRHLIPVPPSLLSLLLFCIDLLCLAAQVAGIVLQFMSGKQNVGRALVIISFVFQIILFVFFVGTVIMVKRRVGRSPVNQVNSRFQLPSFFVLLIVISVLFFVRNVFRLIEYAQGFGYIFHHAIFTYIFDGVPILLAALGLAVFHPSLWMEMKRKTAKNKKGQSQEDESSVRRIDQSIDHRPSVDGAVV</sequence>
<dbReference type="PANTHER" id="PTHR31465">
    <property type="entry name" value="PROTEIN RTA1-RELATED"/>
    <property type="match status" value="1"/>
</dbReference>